<dbReference type="InterPro" id="IPR017853">
    <property type="entry name" value="GH"/>
</dbReference>
<dbReference type="EMBL" id="JADEXQ010000114">
    <property type="protein sequence ID" value="MBE9032617.1"/>
    <property type="molecule type" value="Genomic_DNA"/>
</dbReference>
<protein>
    <recommendedName>
        <fullName evidence="5">Glycosyl hydrolases family 39 N-terminal catalytic domain-containing protein</fullName>
    </recommendedName>
</protein>
<dbReference type="GO" id="GO:0016798">
    <property type="term" value="F:hydrolase activity, acting on glycosyl bonds"/>
    <property type="evidence" value="ECO:0007669"/>
    <property type="project" value="UniProtKB-KW"/>
</dbReference>
<evidence type="ECO:0000256" key="2">
    <source>
        <dbReference type="ARBA" id="ARBA00022801"/>
    </source>
</evidence>
<accession>A0A928VU75</accession>
<dbReference type="InterPro" id="IPR049166">
    <property type="entry name" value="GH39_cat"/>
</dbReference>
<evidence type="ECO:0000259" key="5">
    <source>
        <dbReference type="Pfam" id="PF01229"/>
    </source>
</evidence>
<organism evidence="6 7">
    <name type="scientific">Romeriopsis navalis LEGE 11480</name>
    <dbReference type="NCBI Taxonomy" id="2777977"/>
    <lineage>
        <taxon>Bacteria</taxon>
        <taxon>Bacillati</taxon>
        <taxon>Cyanobacteriota</taxon>
        <taxon>Cyanophyceae</taxon>
        <taxon>Leptolyngbyales</taxon>
        <taxon>Leptolyngbyaceae</taxon>
        <taxon>Romeriopsis</taxon>
        <taxon>Romeriopsis navalis</taxon>
    </lineage>
</organism>
<dbReference type="Proteomes" id="UP000625316">
    <property type="component" value="Unassembled WGS sequence"/>
</dbReference>
<comment type="caution">
    <text evidence="6">The sequence shown here is derived from an EMBL/GenBank/DDBJ whole genome shotgun (WGS) entry which is preliminary data.</text>
</comment>
<feature type="chain" id="PRO_5038070301" description="Glycosyl hydrolases family 39 N-terminal catalytic domain-containing protein" evidence="4">
    <location>
        <begin position="35"/>
        <end position="491"/>
    </location>
</feature>
<sequence length="491" mass="54929">MNCARKGLGSVRFGSIAQGLLVGTVLLGALPAQAAPIDVTVDWQQVTGKATKYSYGVNVFQGVRPDIVRNRSYRNGVKYMQPGMLRYHHARMLEDSSLTNEGWVVQPTTSAYAWDRSKIARAIMWTYPGVDADRMMNIPGFPAYMRDANGRLKPEHYDDYAEFCADLVRVVNQELGQQMRYWEVMNELDSNAYATDEVGTGRGMDEVGKIYRLAAQAMRSVDPSIKIGGPAMGNPYNTKRLMAFLDVAYEQLDFVSFHSYSTFSAFDPASDPQNWGIWQSAENRAYVANPVRWALGQASQKFGPRDIELFHNEFNISSNYRFNDPRMKDERSMIYDALAFAAIANSGVTGALAWNEADGIYGKLAPTNDGNWTKRPATHVFNIYNRYFRGDIVKTSAPTRVLDSGKVIRGEITANQVTTFGVLGPRSKALALINRSGSDQEVRVFWGDRPKVTSYAVSKDGVTQARVRLERSGTTQVIPKDTVLFLVQPYR</sequence>
<evidence type="ECO:0000313" key="7">
    <source>
        <dbReference type="Proteomes" id="UP000625316"/>
    </source>
</evidence>
<reference evidence="6" key="1">
    <citation type="submission" date="2020-10" db="EMBL/GenBank/DDBJ databases">
        <authorList>
            <person name="Castelo-Branco R."/>
            <person name="Eusebio N."/>
            <person name="Adriana R."/>
            <person name="Vieira A."/>
            <person name="Brugerolle De Fraissinette N."/>
            <person name="Rezende De Castro R."/>
            <person name="Schneider M.P."/>
            <person name="Vasconcelos V."/>
            <person name="Leao P.N."/>
        </authorList>
    </citation>
    <scope>NUCLEOTIDE SEQUENCE</scope>
    <source>
        <strain evidence="6">LEGE 11480</strain>
    </source>
</reference>
<keyword evidence="2" id="KW-0378">Hydrolase</keyword>
<keyword evidence="3" id="KW-0326">Glycosidase</keyword>
<name>A0A928VU75_9CYAN</name>
<evidence type="ECO:0000256" key="3">
    <source>
        <dbReference type="ARBA" id="ARBA00023295"/>
    </source>
</evidence>
<keyword evidence="4" id="KW-0732">Signal</keyword>
<proteinExistence type="inferred from homology"/>
<dbReference type="RefSeq" id="WP_264327434.1">
    <property type="nucleotide sequence ID" value="NZ_JADEXQ010000114.1"/>
</dbReference>
<gene>
    <name evidence="6" type="ORF">IQ266_23035</name>
</gene>
<dbReference type="Pfam" id="PF01229">
    <property type="entry name" value="Glyco_hydro_39"/>
    <property type="match status" value="1"/>
</dbReference>
<dbReference type="SUPFAM" id="SSF51445">
    <property type="entry name" value="(Trans)glycosidases"/>
    <property type="match status" value="1"/>
</dbReference>
<dbReference type="AlphaFoldDB" id="A0A928VU75"/>
<keyword evidence="7" id="KW-1185">Reference proteome</keyword>
<comment type="similarity">
    <text evidence="1">Belongs to the glycosyl hydrolase 39 family.</text>
</comment>
<evidence type="ECO:0000256" key="4">
    <source>
        <dbReference type="SAM" id="SignalP"/>
    </source>
</evidence>
<evidence type="ECO:0000256" key="1">
    <source>
        <dbReference type="ARBA" id="ARBA00008875"/>
    </source>
</evidence>
<evidence type="ECO:0000313" key="6">
    <source>
        <dbReference type="EMBL" id="MBE9032617.1"/>
    </source>
</evidence>
<feature type="signal peptide" evidence="4">
    <location>
        <begin position="1"/>
        <end position="34"/>
    </location>
</feature>
<dbReference type="Gene3D" id="3.20.20.80">
    <property type="entry name" value="Glycosidases"/>
    <property type="match status" value="1"/>
</dbReference>
<feature type="domain" description="Glycosyl hydrolases family 39 N-terminal catalytic" evidence="5">
    <location>
        <begin position="182"/>
        <end position="294"/>
    </location>
</feature>